<dbReference type="SUPFAM" id="SSF49899">
    <property type="entry name" value="Concanavalin A-like lectins/glucanases"/>
    <property type="match status" value="1"/>
</dbReference>
<keyword evidence="11 17" id="KW-0547">Nucleotide-binding</keyword>
<dbReference type="InterPro" id="IPR011009">
    <property type="entry name" value="Kinase-like_dom_sf"/>
</dbReference>
<dbReference type="Pfam" id="PF07714">
    <property type="entry name" value="PK_Tyr_Ser-Thr"/>
    <property type="match status" value="1"/>
</dbReference>
<dbReference type="EMBL" id="JBJUIK010000005">
    <property type="protein sequence ID" value="KAL3526963.1"/>
    <property type="molecule type" value="Genomic_DNA"/>
</dbReference>
<keyword evidence="7" id="KW-0723">Serine/threonine-protein kinase</keyword>
<dbReference type="GO" id="GO:0006952">
    <property type="term" value="P:defense response"/>
    <property type="evidence" value="ECO:0007669"/>
    <property type="project" value="UniProtKB-ARBA"/>
</dbReference>
<dbReference type="Gene3D" id="1.10.510.10">
    <property type="entry name" value="Transferase(Phosphotransferase) domain 1"/>
    <property type="match status" value="1"/>
</dbReference>
<dbReference type="Proteomes" id="UP001630127">
    <property type="component" value="Unassembled WGS sequence"/>
</dbReference>
<evidence type="ECO:0000256" key="18">
    <source>
        <dbReference type="SAM" id="Phobius"/>
    </source>
</evidence>
<dbReference type="InterPro" id="IPR019825">
    <property type="entry name" value="Lectin_legB_Mn/Ca_BS"/>
</dbReference>
<evidence type="ECO:0000256" key="1">
    <source>
        <dbReference type="ARBA" id="ARBA00004236"/>
    </source>
</evidence>
<comment type="caution">
    <text evidence="20">The sequence shown here is derived from an EMBL/GenBank/DDBJ whole genome shotgun (WGS) entry which is preliminary data.</text>
</comment>
<dbReference type="SUPFAM" id="SSF56112">
    <property type="entry name" value="Protein kinase-like (PK-like)"/>
    <property type="match status" value="1"/>
</dbReference>
<dbReference type="Pfam" id="PF00139">
    <property type="entry name" value="Lectin_legB"/>
    <property type="match status" value="1"/>
</dbReference>
<dbReference type="GO" id="GO:0051707">
    <property type="term" value="P:response to other organism"/>
    <property type="evidence" value="ECO:0007669"/>
    <property type="project" value="UniProtKB-ARBA"/>
</dbReference>
<comment type="similarity">
    <text evidence="4">In the C-terminal section; belongs to the protein kinase superfamily. Ser/Thr protein kinase family.</text>
</comment>
<comment type="similarity">
    <text evidence="3">In the N-terminal section; belongs to the leguminous lectin family.</text>
</comment>
<keyword evidence="7" id="KW-0418">Kinase</keyword>
<accession>A0ABD3A5Z2</accession>
<dbReference type="InterPro" id="IPR017441">
    <property type="entry name" value="Protein_kinase_ATP_BS"/>
</dbReference>
<dbReference type="GO" id="GO:0030246">
    <property type="term" value="F:carbohydrate binding"/>
    <property type="evidence" value="ECO:0007669"/>
    <property type="project" value="UniProtKB-KW"/>
</dbReference>
<keyword evidence="10" id="KW-0430">Lectin</keyword>
<keyword evidence="13 18" id="KW-1133">Transmembrane helix</keyword>
<protein>
    <recommendedName>
        <fullName evidence="5">non-specific serine/threonine protein kinase</fullName>
        <ecNumber evidence="5">2.7.11.1</ecNumber>
    </recommendedName>
</protein>
<dbReference type="AlphaFoldDB" id="A0ABD3A5Z2"/>
<dbReference type="InterPro" id="IPR001245">
    <property type="entry name" value="Ser-Thr/Tyr_kinase_cat_dom"/>
</dbReference>
<evidence type="ECO:0000256" key="17">
    <source>
        <dbReference type="PROSITE-ProRule" id="PRU10141"/>
    </source>
</evidence>
<dbReference type="PROSITE" id="PS00107">
    <property type="entry name" value="PROTEIN_KINASE_ATP"/>
    <property type="match status" value="1"/>
</dbReference>
<keyword evidence="7" id="KW-0808">Transferase</keyword>
<keyword evidence="16" id="KW-0325">Glycoprotein</keyword>
<dbReference type="Gene3D" id="2.60.120.200">
    <property type="match status" value="1"/>
</dbReference>
<comment type="subcellular location">
    <subcellularLocation>
        <location evidence="1">Cell membrane</location>
    </subcellularLocation>
    <subcellularLocation>
        <location evidence="2">Membrane</location>
        <topology evidence="2">Single-pass type I membrane protein</topology>
    </subcellularLocation>
</comment>
<keyword evidence="21" id="KW-1185">Reference proteome</keyword>
<dbReference type="PANTHER" id="PTHR27007">
    <property type="match status" value="1"/>
</dbReference>
<evidence type="ECO:0000256" key="14">
    <source>
        <dbReference type="ARBA" id="ARBA00023136"/>
    </source>
</evidence>
<keyword evidence="9" id="KW-0732">Signal</keyword>
<keyword evidence="12 17" id="KW-0067">ATP-binding</keyword>
<evidence type="ECO:0000256" key="12">
    <source>
        <dbReference type="ARBA" id="ARBA00022840"/>
    </source>
</evidence>
<dbReference type="EC" id="2.7.11.1" evidence="5"/>
<dbReference type="InterPro" id="IPR001220">
    <property type="entry name" value="Legume_lectin_dom"/>
</dbReference>
<keyword evidence="8 18" id="KW-0812">Transmembrane</keyword>
<evidence type="ECO:0000256" key="15">
    <source>
        <dbReference type="ARBA" id="ARBA00023170"/>
    </source>
</evidence>
<keyword evidence="14 18" id="KW-0472">Membrane</keyword>
<dbReference type="GO" id="GO:0004674">
    <property type="term" value="F:protein serine/threonine kinase activity"/>
    <property type="evidence" value="ECO:0007669"/>
    <property type="project" value="UniProtKB-KW"/>
</dbReference>
<reference evidence="20 21" key="1">
    <citation type="submission" date="2024-11" db="EMBL/GenBank/DDBJ databases">
        <title>A near-complete genome assembly of Cinchona calisaya.</title>
        <authorList>
            <person name="Lian D.C."/>
            <person name="Zhao X.W."/>
            <person name="Wei L."/>
        </authorList>
    </citation>
    <scope>NUCLEOTIDE SEQUENCE [LARGE SCALE GENOMIC DNA]</scope>
    <source>
        <tissue evidence="20">Nenye</tissue>
    </source>
</reference>
<dbReference type="PROSITE" id="PS50011">
    <property type="entry name" value="PROTEIN_KINASE_DOM"/>
    <property type="match status" value="1"/>
</dbReference>
<dbReference type="PROSITE" id="PS00307">
    <property type="entry name" value="LECTIN_LEGUME_BETA"/>
    <property type="match status" value="1"/>
</dbReference>
<evidence type="ECO:0000259" key="19">
    <source>
        <dbReference type="PROSITE" id="PS50011"/>
    </source>
</evidence>
<dbReference type="Gene3D" id="3.30.200.20">
    <property type="entry name" value="Phosphorylase Kinase, domain 1"/>
    <property type="match status" value="1"/>
</dbReference>
<keyword evidence="15" id="KW-0675">Receptor</keyword>
<dbReference type="GO" id="GO:0005524">
    <property type="term" value="F:ATP binding"/>
    <property type="evidence" value="ECO:0007669"/>
    <property type="project" value="UniProtKB-UniRule"/>
</dbReference>
<evidence type="ECO:0000256" key="9">
    <source>
        <dbReference type="ARBA" id="ARBA00022729"/>
    </source>
</evidence>
<evidence type="ECO:0000256" key="13">
    <source>
        <dbReference type="ARBA" id="ARBA00022989"/>
    </source>
</evidence>
<keyword evidence="6" id="KW-1003">Cell membrane</keyword>
<evidence type="ECO:0000313" key="21">
    <source>
        <dbReference type="Proteomes" id="UP001630127"/>
    </source>
</evidence>
<dbReference type="InterPro" id="IPR013320">
    <property type="entry name" value="ConA-like_dom_sf"/>
</dbReference>
<evidence type="ECO:0000256" key="11">
    <source>
        <dbReference type="ARBA" id="ARBA00022741"/>
    </source>
</evidence>
<evidence type="ECO:0000256" key="4">
    <source>
        <dbReference type="ARBA" id="ARBA00010217"/>
    </source>
</evidence>
<evidence type="ECO:0000256" key="10">
    <source>
        <dbReference type="ARBA" id="ARBA00022734"/>
    </source>
</evidence>
<dbReference type="InterPro" id="IPR050528">
    <property type="entry name" value="L-type_Lectin-RKs"/>
</dbReference>
<feature type="domain" description="Protein kinase" evidence="19">
    <location>
        <begin position="219"/>
        <end position="332"/>
    </location>
</feature>
<evidence type="ECO:0000256" key="3">
    <source>
        <dbReference type="ARBA" id="ARBA00008536"/>
    </source>
</evidence>
<proteinExistence type="inferred from homology"/>
<gene>
    <name evidence="20" type="ORF">ACH5RR_011619</name>
</gene>
<sequence>MHHHSAIRSHSLYFASLSGELSIIPRFIPDLTTLYRGDAIPSVGEIEVDKVNYLKRNQIVSVEFDSFSNPEWVLPFKHVGINKNSIASSVSIPRNASLHSGNTADALIVYNSSTKNLSVSWSYGSSGPNSTLSHQIDLKEILPQWVVIGFSAATRMTVVGGFMIAGGMIGVLYLRKRRLSARGNRETANLTSSTNEDLEKGTGQKRFCYKELGSATSHFSNERKLGEGGFGEVYRGHLVAVAVKKISRSSKQGKKQYITEVKTISSLRNRNLLLLIRWCHDKGEFLLVYEIMPNDGLDSHLFGKKTPLSWALRYKIALGLASALLYLHEEWR</sequence>
<organism evidence="20 21">
    <name type="scientific">Cinchona calisaya</name>
    <dbReference type="NCBI Taxonomy" id="153742"/>
    <lineage>
        <taxon>Eukaryota</taxon>
        <taxon>Viridiplantae</taxon>
        <taxon>Streptophyta</taxon>
        <taxon>Embryophyta</taxon>
        <taxon>Tracheophyta</taxon>
        <taxon>Spermatophyta</taxon>
        <taxon>Magnoliopsida</taxon>
        <taxon>eudicotyledons</taxon>
        <taxon>Gunneridae</taxon>
        <taxon>Pentapetalae</taxon>
        <taxon>asterids</taxon>
        <taxon>lamiids</taxon>
        <taxon>Gentianales</taxon>
        <taxon>Rubiaceae</taxon>
        <taxon>Cinchonoideae</taxon>
        <taxon>Cinchoneae</taxon>
        <taxon>Cinchona</taxon>
    </lineage>
</organism>
<evidence type="ECO:0000256" key="6">
    <source>
        <dbReference type="ARBA" id="ARBA00022475"/>
    </source>
</evidence>
<evidence type="ECO:0000256" key="8">
    <source>
        <dbReference type="ARBA" id="ARBA00022692"/>
    </source>
</evidence>
<dbReference type="InterPro" id="IPR000719">
    <property type="entry name" value="Prot_kinase_dom"/>
</dbReference>
<name>A0ABD3A5Z2_9GENT</name>
<evidence type="ECO:0000256" key="16">
    <source>
        <dbReference type="ARBA" id="ARBA00023180"/>
    </source>
</evidence>
<evidence type="ECO:0000256" key="5">
    <source>
        <dbReference type="ARBA" id="ARBA00012513"/>
    </source>
</evidence>
<evidence type="ECO:0000256" key="2">
    <source>
        <dbReference type="ARBA" id="ARBA00004479"/>
    </source>
</evidence>
<evidence type="ECO:0000313" key="20">
    <source>
        <dbReference type="EMBL" id="KAL3526963.1"/>
    </source>
</evidence>
<feature type="transmembrane region" description="Helical" evidence="18">
    <location>
        <begin position="145"/>
        <end position="174"/>
    </location>
</feature>
<dbReference type="GO" id="GO:0005886">
    <property type="term" value="C:plasma membrane"/>
    <property type="evidence" value="ECO:0007669"/>
    <property type="project" value="UniProtKB-SubCell"/>
</dbReference>
<evidence type="ECO:0000256" key="7">
    <source>
        <dbReference type="ARBA" id="ARBA00022527"/>
    </source>
</evidence>
<feature type="binding site" evidence="17">
    <location>
        <position position="245"/>
    </location>
    <ligand>
        <name>ATP</name>
        <dbReference type="ChEBI" id="CHEBI:30616"/>
    </ligand>
</feature>